<evidence type="ECO:0000313" key="3">
    <source>
        <dbReference type="WBParaSite" id="SBAD_0001146501-mRNA-1"/>
    </source>
</evidence>
<dbReference type="PANTHER" id="PTHR35179:SF2">
    <property type="entry name" value="START DOMAIN-CONTAINING PROTEIN"/>
    <property type="match status" value="1"/>
</dbReference>
<accession>A0A183J5D9</accession>
<dbReference type="EMBL" id="UZAM01015055">
    <property type="protein sequence ID" value="VDP37012.1"/>
    <property type="molecule type" value="Genomic_DNA"/>
</dbReference>
<organism evidence="3">
    <name type="scientific">Soboliphyme baturini</name>
    <dbReference type="NCBI Taxonomy" id="241478"/>
    <lineage>
        <taxon>Eukaryota</taxon>
        <taxon>Metazoa</taxon>
        <taxon>Ecdysozoa</taxon>
        <taxon>Nematoda</taxon>
        <taxon>Enoplea</taxon>
        <taxon>Dorylaimia</taxon>
        <taxon>Dioctophymatida</taxon>
        <taxon>Dioctophymatoidea</taxon>
        <taxon>Soboliphymatidae</taxon>
        <taxon>Soboliphyme</taxon>
    </lineage>
</organism>
<protein>
    <submittedName>
        <fullName evidence="3">Decapping nuclease</fullName>
    </submittedName>
</protein>
<dbReference type="WBParaSite" id="SBAD_0001146501-mRNA-1">
    <property type="protein sequence ID" value="SBAD_0001146501-mRNA-1"/>
    <property type="gene ID" value="SBAD_0001146501"/>
</dbReference>
<proteinExistence type="predicted"/>
<reference evidence="1 2" key="2">
    <citation type="submission" date="2018-11" db="EMBL/GenBank/DDBJ databases">
        <authorList>
            <consortium name="Pathogen Informatics"/>
        </authorList>
    </citation>
    <scope>NUCLEOTIDE SEQUENCE [LARGE SCALE GENOMIC DNA]</scope>
</reference>
<gene>
    <name evidence="1" type="ORF">SBAD_LOCUS11087</name>
</gene>
<evidence type="ECO:0000313" key="2">
    <source>
        <dbReference type="Proteomes" id="UP000270296"/>
    </source>
</evidence>
<dbReference type="PANTHER" id="PTHR35179">
    <property type="entry name" value="PROTEIN CBG02620"/>
    <property type="match status" value="1"/>
</dbReference>
<keyword evidence="2" id="KW-1185">Reference proteome</keyword>
<evidence type="ECO:0000313" key="1">
    <source>
        <dbReference type="EMBL" id="VDP37012.1"/>
    </source>
</evidence>
<dbReference type="AlphaFoldDB" id="A0A183J5D9"/>
<name>A0A183J5D9_9BILA</name>
<dbReference type="OrthoDB" id="5393654at2759"/>
<sequence>MSCAWLFENLRVEPYGTLPLSNLNAKGGPSKLKDFRQVSSYNWAKSESDDHKPTMVIPGYPKEFVYWNGGHLPPDSGQMIYDLNHLLLPDGPMDPVFEAVKLTAQDAGQEVNFQEYDIITDCINLRKIFAFCKGEDEGGVFRVDLERVGRMVIANRVEGADVITIDFDSFDENMKKQCAKPLTPILDGPHYQIVSYKFGDINMLVRFETDCANYGDQRPVIDDSKRPEVNTFSYGSLAYMKMGQPTSAPLISLTTFPQRRGFPSFAWPLLFFSGMQNMVVGWWQGNGDFEKPPASYNLQEINKLVKPIPYVSLSKVHDFLNKMIKFMRSNKEDLKIGLLWKGNQFIEIYEKASAAHSAISENVRQYLKNQVVRYAQTEETKNK</sequence>
<dbReference type="Proteomes" id="UP000270296">
    <property type="component" value="Unassembled WGS sequence"/>
</dbReference>
<reference evidence="3" key="1">
    <citation type="submission" date="2016-06" db="UniProtKB">
        <authorList>
            <consortium name="WormBaseParasite"/>
        </authorList>
    </citation>
    <scope>IDENTIFICATION</scope>
</reference>